<dbReference type="PANTHER" id="PTHR13271:SF140">
    <property type="entry name" value="SET DOMAIN-CONTAINING PROTEIN"/>
    <property type="match status" value="1"/>
</dbReference>
<protein>
    <submittedName>
        <fullName evidence="3">Uncharacterized protein</fullName>
    </submittedName>
</protein>
<dbReference type="SUPFAM" id="SSF82199">
    <property type="entry name" value="SET domain"/>
    <property type="match status" value="1"/>
</dbReference>
<evidence type="ECO:0000313" key="4">
    <source>
        <dbReference type="Proteomes" id="UP001189429"/>
    </source>
</evidence>
<feature type="compositionally biased region" description="Low complexity" evidence="1">
    <location>
        <begin position="331"/>
        <end position="353"/>
    </location>
</feature>
<dbReference type="Gene3D" id="3.90.1410.10">
    <property type="entry name" value="set domain protein methyltransferase, domain 1"/>
    <property type="match status" value="1"/>
</dbReference>
<keyword evidence="2" id="KW-0732">Signal</keyword>
<organism evidence="3 4">
    <name type="scientific">Prorocentrum cordatum</name>
    <dbReference type="NCBI Taxonomy" id="2364126"/>
    <lineage>
        <taxon>Eukaryota</taxon>
        <taxon>Sar</taxon>
        <taxon>Alveolata</taxon>
        <taxon>Dinophyceae</taxon>
        <taxon>Prorocentrales</taxon>
        <taxon>Prorocentraceae</taxon>
        <taxon>Prorocentrum</taxon>
    </lineage>
</organism>
<feature type="compositionally biased region" description="Low complexity" evidence="1">
    <location>
        <begin position="360"/>
        <end position="370"/>
    </location>
</feature>
<dbReference type="InterPro" id="IPR050600">
    <property type="entry name" value="SETD3_SETD6_MTase"/>
</dbReference>
<dbReference type="PANTHER" id="PTHR13271">
    <property type="entry name" value="UNCHARACTERIZED PUTATIVE METHYLTRANSFERASE"/>
    <property type="match status" value="1"/>
</dbReference>
<evidence type="ECO:0000313" key="3">
    <source>
        <dbReference type="EMBL" id="CAK0897823.1"/>
    </source>
</evidence>
<dbReference type="InterPro" id="IPR046341">
    <property type="entry name" value="SET_dom_sf"/>
</dbReference>
<proteinExistence type="predicted"/>
<keyword evidence="4" id="KW-1185">Reference proteome</keyword>
<dbReference type="Proteomes" id="UP001189429">
    <property type="component" value="Unassembled WGS sequence"/>
</dbReference>
<sequence length="513" mass="54927">MALRFVPVRAFVPFLASVSAVAGDEGVGGGRLLDDSFSLLSVDVRARPRPGPEAPQSWSWDSVSAWVRDNGGSGALSSLTTNETEHGGYRVRGVIAREPISSGTIILQIPQRLWLWLDNFPHVKEAELPSESMCSALSERVEASLRIAAAVAGETHKGQASFFYPWLQTLPTLDDFRAFHPRLASEAVLADFATLPLVQKIRRSQRSDEAVQACFEAWRQQPHSLVANLTWNSVHGALLLFQTRSYSVRTAKGTADAMIPLSEFLNTGRKEAMNTNWWPVRPNRDFKLKLLADVRAGATSCWTATAPRAPTRRCSTRGASTSRTTPRGGWRRPQAPAVPRPGARPARGSRAQRCPCSTSRAPGRAGRLPAARPPPWRGSRARCAAPWRASRGSSAGCRPRARRPGKLGPEASGPRGPAWGGQGRGGPQKAAGLKGGGASRKPSRPLRSIAKASRAFSEATGGCSEGASAFSAFPPDRVAEAGLRCSLADPKRVLAACLGDTAHAEQGWGAPPP</sequence>
<gene>
    <name evidence="3" type="ORF">PCOR1329_LOCUS75883</name>
</gene>
<evidence type="ECO:0000256" key="2">
    <source>
        <dbReference type="SAM" id="SignalP"/>
    </source>
</evidence>
<feature type="region of interest" description="Disordered" evidence="1">
    <location>
        <begin position="307"/>
        <end position="471"/>
    </location>
</feature>
<feature type="chain" id="PRO_5047048675" evidence="2">
    <location>
        <begin position="24"/>
        <end position="513"/>
    </location>
</feature>
<feature type="signal peptide" evidence="2">
    <location>
        <begin position="1"/>
        <end position="23"/>
    </location>
</feature>
<name>A0ABN9XDY1_9DINO</name>
<reference evidence="3" key="1">
    <citation type="submission" date="2023-10" db="EMBL/GenBank/DDBJ databases">
        <authorList>
            <person name="Chen Y."/>
            <person name="Shah S."/>
            <person name="Dougan E. K."/>
            <person name="Thang M."/>
            <person name="Chan C."/>
        </authorList>
    </citation>
    <scope>NUCLEOTIDE SEQUENCE [LARGE SCALE GENOMIC DNA]</scope>
</reference>
<dbReference type="EMBL" id="CAUYUJ010020391">
    <property type="protein sequence ID" value="CAK0897823.1"/>
    <property type="molecule type" value="Genomic_DNA"/>
</dbReference>
<comment type="caution">
    <text evidence="3">The sequence shown here is derived from an EMBL/GenBank/DDBJ whole genome shotgun (WGS) entry which is preliminary data.</text>
</comment>
<dbReference type="CDD" id="cd10527">
    <property type="entry name" value="SET_LSMT"/>
    <property type="match status" value="1"/>
</dbReference>
<accession>A0ABN9XDY1</accession>
<evidence type="ECO:0000256" key="1">
    <source>
        <dbReference type="SAM" id="MobiDB-lite"/>
    </source>
</evidence>